<keyword evidence="1" id="KW-0808">Transferase</keyword>
<protein>
    <submittedName>
        <fullName evidence="3">2-C-methyl-D-erythritol 4-phosphate cytidylyltransferase</fullName>
    </submittedName>
</protein>
<organism evidence="3 4">
    <name type="scientific">Brevibacterium epidermidis</name>
    <dbReference type="NCBI Taxonomy" id="1698"/>
    <lineage>
        <taxon>Bacteria</taxon>
        <taxon>Bacillati</taxon>
        <taxon>Actinomycetota</taxon>
        <taxon>Actinomycetes</taxon>
        <taxon>Micrococcales</taxon>
        <taxon>Brevibacteriaceae</taxon>
        <taxon>Brevibacterium</taxon>
    </lineage>
</organism>
<evidence type="ECO:0000313" key="3">
    <source>
        <dbReference type="EMBL" id="HJE76709.1"/>
    </source>
</evidence>
<feature type="non-terminal residue" evidence="3">
    <location>
        <position position="233"/>
    </location>
</feature>
<evidence type="ECO:0000256" key="2">
    <source>
        <dbReference type="ARBA" id="ARBA00022695"/>
    </source>
</evidence>
<dbReference type="InterPro" id="IPR018294">
    <property type="entry name" value="ISPD_synthase_CS"/>
</dbReference>
<evidence type="ECO:0000256" key="1">
    <source>
        <dbReference type="ARBA" id="ARBA00022679"/>
    </source>
</evidence>
<dbReference type="InterPro" id="IPR029044">
    <property type="entry name" value="Nucleotide-diphossugar_trans"/>
</dbReference>
<gene>
    <name evidence="3" type="ORF">K8V74_02040</name>
</gene>
<dbReference type="GO" id="GO:0050518">
    <property type="term" value="F:2-C-methyl-D-erythritol 4-phosphate cytidylyltransferase activity"/>
    <property type="evidence" value="ECO:0007669"/>
    <property type="project" value="TreeGrafter"/>
</dbReference>
<sequence>MLSTCVIIPAAGSGSRLGCSEPKAFVRVNGRTLLARSLETIISSGAASTIVVAAPEEFLLRARKEIAEVTARMKCAISITAVAGGNDRISSVQTALKHSGDAEYVLVHDAARCLTPPDVFTRVVAALHSGAEAVIPVLPMVDTVRRAISDPAMGVEPNVDPAGAEVVDGADGAEGFDGFESAGSWATVRGDLDRAELRRVQTPQGFRTEALLRAYEQFASGGTGQVDSAVPTD</sequence>
<dbReference type="Pfam" id="PF01128">
    <property type="entry name" value="IspD"/>
    <property type="match status" value="1"/>
</dbReference>
<dbReference type="InterPro" id="IPR050088">
    <property type="entry name" value="IspD/TarI_cytidylyltransf_bact"/>
</dbReference>
<dbReference type="PROSITE" id="PS01295">
    <property type="entry name" value="ISPD"/>
    <property type="match status" value="1"/>
</dbReference>
<dbReference type="Gene3D" id="3.90.550.10">
    <property type="entry name" value="Spore Coat Polysaccharide Biosynthesis Protein SpsA, Chain A"/>
    <property type="match status" value="1"/>
</dbReference>
<dbReference type="EMBL" id="DYXR01000064">
    <property type="protein sequence ID" value="HJE76709.1"/>
    <property type="molecule type" value="Genomic_DNA"/>
</dbReference>
<proteinExistence type="predicted"/>
<dbReference type="AlphaFoldDB" id="A0A9D2ZW33"/>
<dbReference type="PANTHER" id="PTHR32125:SF4">
    <property type="entry name" value="2-C-METHYL-D-ERYTHRITOL 4-PHOSPHATE CYTIDYLYLTRANSFERASE, CHLOROPLASTIC"/>
    <property type="match status" value="1"/>
</dbReference>
<name>A0A9D2ZW33_BREEP</name>
<dbReference type="PANTHER" id="PTHR32125">
    <property type="entry name" value="2-C-METHYL-D-ERYTHRITOL 4-PHOSPHATE CYTIDYLYLTRANSFERASE, CHLOROPLASTIC"/>
    <property type="match status" value="1"/>
</dbReference>
<keyword evidence="2 3" id="KW-0548">Nucleotidyltransferase</keyword>
<dbReference type="Proteomes" id="UP000743760">
    <property type="component" value="Unassembled WGS sequence"/>
</dbReference>
<dbReference type="InterPro" id="IPR034683">
    <property type="entry name" value="IspD/TarI"/>
</dbReference>
<dbReference type="SUPFAM" id="SSF53448">
    <property type="entry name" value="Nucleotide-diphospho-sugar transferases"/>
    <property type="match status" value="1"/>
</dbReference>
<evidence type="ECO:0000313" key="4">
    <source>
        <dbReference type="Proteomes" id="UP000743760"/>
    </source>
</evidence>
<accession>A0A9D2ZW33</accession>
<reference evidence="3" key="1">
    <citation type="journal article" date="2021" name="PeerJ">
        <title>Extensive microbial diversity within the chicken gut microbiome revealed by metagenomics and culture.</title>
        <authorList>
            <person name="Gilroy R."/>
            <person name="Ravi A."/>
            <person name="Getino M."/>
            <person name="Pursley I."/>
            <person name="Horton D.L."/>
            <person name="Alikhan N.F."/>
            <person name="Baker D."/>
            <person name="Gharbi K."/>
            <person name="Hall N."/>
            <person name="Watson M."/>
            <person name="Adriaenssens E.M."/>
            <person name="Foster-Nyarko E."/>
            <person name="Jarju S."/>
            <person name="Secka A."/>
            <person name="Antonio M."/>
            <person name="Oren A."/>
            <person name="Chaudhuri R.R."/>
            <person name="La Ragione R."/>
            <person name="Hildebrand F."/>
            <person name="Pallen M.J."/>
        </authorList>
    </citation>
    <scope>NUCLEOTIDE SEQUENCE</scope>
    <source>
        <strain evidence="3">CHK139-4039</strain>
    </source>
</reference>
<dbReference type="GO" id="GO:0008299">
    <property type="term" value="P:isoprenoid biosynthetic process"/>
    <property type="evidence" value="ECO:0007669"/>
    <property type="project" value="InterPro"/>
</dbReference>
<comment type="caution">
    <text evidence="3">The sequence shown here is derived from an EMBL/GenBank/DDBJ whole genome shotgun (WGS) entry which is preliminary data.</text>
</comment>
<reference evidence="3" key="2">
    <citation type="submission" date="2021-09" db="EMBL/GenBank/DDBJ databases">
        <authorList>
            <person name="Gilroy R."/>
        </authorList>
    </citation>
    <scope>NUCLEOTIDE SEQUENCE</scope>
    <source>
        <strain evidence="3">CHK139-4039</strain>
    </source>
</reference>